<dbReference type="Gene3D" id="1.20.1280.50">
    <property type="match status" value="1"/>
</dbReference>
<dbReference type="SUPFAM" id="SSF52047">
    <property type="entry name" value="RNI-like"/>
    <property type="match status" value="1"/>
</dbReference>
<sequence>MDSDLRPLKKCRWLESRIDALPEDVLISIVSHLNLKEAAKTSVISRSWRYLWTHTTGVFDFVDSIPKHTQQNIDWVNQVLNVHKGSTLDEFKVSFGISAESSEVINKWIKFALQRRVKRLLLDFRCTESSASAKFSVTTHVFTNCPLGSLTCLHLKNVDMTGTVVEFILLSFPLLQVLHLNSVSSLVRLKIAGPSRYLRCLKIKHCSSLHSLEVHAVNIVSFAYHGPTVKKFFKKVPRLVEASVNKDFMIENIDKFSGYFSRLESLKLDLQDWDDMMFLPELPKLKKLKYLKLSWSENTIEDFMWLCTRLLGASPLLQRFVPKVSDILGNEDKDIIMPQESIFFCQHKRLKVIELRGFRGYTKDVELAFWLSAVFSSGVGTLVVDPCPISPLDQHQHEEWDIEKAVSRAQCIQKFIPVGIKFVIKPTSS</sequence>
<name>A0AAW1JU29_SAPOF</name>
<dbReference type="PANTHER" id="PTHR34145:SF79">
    <property type="entry name" value="F-BOX DOMAIN, FBD DOMAIN, LEUCINE-RICH REPEAT DOMAIN SUPERFAMILY"/>
    <property type="match status" value="1"/>
</dbReference>
<dbReference type="PROSITE" id="PS50181">
    <property type="entry name" value="FBOX"/>
    <property type="match status" value="1"/>
</dbReference>
<dbReference type="EMBL" id="JBDFQZ010000007">
    <property type="protein sequence ID" value="KAK9707556.1"/>
    <property type="molecule type" value="Genomic_DNA"/>
</dbReference>
<dbReference type="SMART" id="SM00256">
    <property type="entry name" value="FBOX"/>
    <property type="match status" value="1"/>
</dbReference>
<keyword evidence="3" id="KW-1185">Reference proteome</keyword>
<dbReference type="Proteomes" id="UP001443914">
    <property type="component" value="Unassembled WGS sequence"/>
</dbReference>
<dbReference type="Pfam" id="PF00646">
    <property type="entry name" value="F-box"/>
    <property type="match status" value="1"/>
</dbReference>
<dbReference type="SUPFAM" id="SSF81383">
    <property type="entry name" value="F-box domain"/>
    <property type="match status" value="1"/>
</dbReference>
<dbReference type="PANTHER" id="PTHR34145">
    <property type="entry name" value="OS02G0105600 PROTEIN"/>
    <property type="match status" value="1"/>
</dbReference>
<protein>
    <recommendedName>
        <fullName evidence="1">F-box domain-containing protein</fullName>
    </recommendedName>
</protein>
<feature type="domain" description="F-box" evidence="1">
    <location>
        <begin position="15"/>
        <end position="62"/>
    </location>
</feature>
<dbReference type="InterPro" id="IPR001810">
    <property type="entry name" value="F-box_dom"/>
</dbReference>
<evidence type="ECO:0000259" key="1">
    <source>
        <dbReference type="PROSITE" id="PS50181"/>
    </source>
</evidence>
<gene>
    <name evidence="2" type="ORF">RND81_07G204700</name>
</gene>
<dbReference type="Pfam" id="PF23622">
    <property type="entry name" value="LRR_At1g61320_AtMIF1"/>
    <property type="match status" value="1"/>
</dbReference>
<dbReference type="InterPro" id="IPR032675">
    <property type="entry name" value="LRR_dom_sf"/>
</dbReference>
<dbReference type="Gene3D" id="3.80.10.10">
    <property type="entry name" value="Ribonuclease Inhibitor"/>
    <property type="match status" value="1"/>
</dbReference>
<evidence type="ECO:0000313" key="2">
    <source>
        <dbReference type="EMBL" id="KAK9707556.1"/>
    </source>
</evidence>
<dbReference type="AlphaFoldDB" id="A0AAW1JU29"/>
<comment type="caution">
    <text evidence="2">The sequence shown here is derived from an EMBL/GenBank/DDBJ whole genome shotgun (WGS) entry which is preliminary data.</text>
</comment>
<evidence type="ECO:0000313" key="3">
    <source>
        <dbReference type="Proteomes" id="UP001443914"/>
    </source>
</evidence>
<proteinExistence type="predicted"/>
<accession>A0AAW1JU29</accession>
<organism evidence="2 3">
    <name type="scientific">Saponaria officinalis</name>
    <name type="common">Common soapwort</name>
    <name type="synonym">Lychnis saponaria</name>
    <dbReference type="NCBI Taxonomy" id="3572"/>
    <lineage>
        <taxon>Eukaryota</taxon>
        <taxon>Viridiplantae</taxon>
        <taxon>Streptophyta</taxon>
        <taxon>Embryophyta</taxon>
        <taxon>Tracheophyta</taxon>
        <taxon>Spermatophyta</taxon>
        <taxon>Magnoliopsida</taxon>
        <taxon>eudicotyledons</taxon>
        <taxon>Gunneridae</taxon>
        <taxon>Pentapetalae</taxon>
        <taxon>Caryophyllales</taxon>
        <taxon>Caryophyllaceae</taxon>
        <taxon>Caryophylleae</taxon>
        <taxon>Saponaria</taxon>
    </lineage>
</organism>
<dbReference type="InterPro" id="IPR036047">
    <property type="entry name" value="F-box-like_dom_sf"/>
</dbReference>
<reference evidence="2 3" key="1">
    <citation type="submission" date="2024-03" db="EMBL/GenBank/DDBJ databases">
        <title>WGS assembly of Saponaria officinalis var. Norfolk2.</title>
        <authorList>
            <person name="Jenkins J."/>
            <person name="Shu S."/>
            <person name="Grimwood J."/>
            <person name="Barry K."/>
            <person name="Goodstein D."/>
            <person name="Schmutz J."/>
            <person name="Leebens-Mack J."/>
            <person name="Osbourn A."/>
        </authorList>
    </citation>
    <scope>NUCLEOTIDE SEQUENCE [LARGE SCALE GENOMIC DNA]</scope>
    <source>
        <strain evidence="3">cv. Norfolk2</strain>
        <strain evidence="2">JIC</strain>
        <tissue evidence="2">Leaf</tissue>
    </source>
</reference>
<dbReference type="InterPro" id="IPR053772">
    <property type="entry name" value="At1g61320/At1g61330-like"/>
</dbReference>
<dbReference type="InterPro" id="IPR055357">
    <property type="entry name" value="LRR_At1g61320_AtMIF1"/>
</dbReference>
<dbReference type="EMBL" id="JBDFQZ010000007">
    <property type="protein sequence ID" value="KAK9707555.1"/>
    <property type="molecule type" value="Genomic_DNA"/>
</dbReference>